<gene>
    <name evidence="2" type="ORF">GSTUAT00002329001</name>
</gene>
<evidence type="ECO:0000313" key="3">
    <source>
        <dbReference type="Proteomes" id="UP001412239"/>
    </source>
</evidence>
<protein>
    <submittedName>
        <fullName evidence="2">Uncharacterized protein</fullName>
    </submittedName>
</protein>
<dbReference type="AlphaFoldDB" id="A0A292Q4H7"/>
<sequence>MASLILPGGDAARAWGGRSGVESQSQKKSVVYTSTALHYRQYMHNTKVPPPLSQSGSLLSPPTSSGEHGFPSWIGDFAGRGLTPAYSRMDVTDIVSQGSAGVMTICFVFPFSFTVVFSSNIHVCR</sequence>
<feature type="region of interest" description="Disordered" evidence="1">
    <location>
        <begin position="47"/>
        <end position="72"/>
    </location>
</feature>
<reference evidence="2" key="1">
    <citation type="submission" date="2015-10" db="EMBL/GenBank/DDBJ databases">
        <authorList>
            <person name="Regsiter A."/>
            <person name="william w."/>
        </authorList>
    </citation>
    <scope>NUCLEOTIDE SEQUENCE</scope>
    <source>
        <strain evidence="2">Montdore</strain>
    </source>
</reference>
<accession>A0A292Q4H7</accession>
<evidence type="ECO:0000256" key="1">
    <source>
        <dbReference type="SAM" id="MobiDB-lite"/>
    </source>
</evidence>
<organism evidence="2 3">
    <name type="scientific">Tuber aestivum</name>
    <name type="common">summer truffle</name>
    <dbReference type="NCBI Taxonomy" id="59557"/>
    <lineage>
        <taxon>Eukaryota</taxon>
        <taxon>Fungi</taxon>
        <taxon>Dikarya</taxon>
        <taxon>Ascomycota</taxon>
        <taxon>Pezizomycotina</taxon>
        <taxon>Pezizomycetes</taxon>
        <taxon>Pezizales</taxon>
        <taxon>Tuberaceae</taxon>
        <taxon>Tuber</taxon>
    </lineage>
</organism>
<name>A0A292Q4H7_9PEZI</name>
<keyword evidence="3" id="KW-1185">Reference proteome</keyword>
<dbReference type="EMBL" id="LN890970">
    <property type="protein sequence ID" value="CUS13620.1"/>
    <property type="molecule type" value="Genomic_DNA"/>
</dbReference>
<dbReference type="Proteomes" id="UP001412239">
    <property type="component" value="Unassembled WGS sequence"/>
</dbReference>
<evidence type="ECO:0000313" key="2">
    <source>
        <dbReference type="EMBL" id="CUS13620.1"/>
    </source>
</evidence>
<feature type="compositionally biased region" description="Low complexity" evidence="1">
    <location>
        <begin position="53"/>
        <end position="65"/>
    </location>
</feature>
<proteinExistence type="predicted"/>